<comment type="caution">
    <text evidence="18">The sequence shown here is derived from an EMBL/GenBank/DDBJ whole genome shotgun (WGS) entry which is preliminary data.</text>
</comment>
<dbReference type="SUPFAM" id="SSF56059">
    <property type="entry name" value="Glutathione synthetase ATP-binding domain-like"/>
    <property type="match status" value="1"/>
</dbReference>
<keyword evidence="18" id="KW-0670">Pyruvate</keyword>
<dbReference type="InterPro" id="IPR002192">
    <property type="entry name" value="PPDK_AMP/ATP-bd"/>
</dbReference>
<proteinExistence type="inferred from homology"/>
<dbReference type="InterPro" id="IPR010121">
    <property type="entry name" value="Pyruvate_phosphate_dikinase"/>
</dbReference>
<feature type="binding site" evidence="13">
    <location>
        <position position="766"/>
    </location>
    <ligand>
        <name>substrate</name>
    </ligand>
</feature>
<dbReference type="InterPro" id="IPR015813">
    <property type="entry name" value="Pyrv/PenolPyrv_kinase-like_dom"/>
</dbReference>
<dbReference type="NCBIfam" id="TIGR01828">
    <property type="entry name" value="pyru_phos_dikin"/>
    <property type="match status" value="1"/>
</dbReference>
<dbReference type="GO" id="GO:0005524">
    <property type="term" value="F:ATP binding"/>
    <property type="evidence" value="ECO:0007669"/>
    <property type="project" value="UniProtKB-UniRule"/>
</dbReference>
<dbReference type="AlphaFoldDB" id="A0A6N7XEB3"/>
<dbReference type="PROSITE" id="PS00370">
    <property type="entry name" value="PEP_ENZYMES_PHOS_SITE"/>
    <property type="match status" value="1"/>
</dbReference>
<feature type="domain" description="Pyruvate phosphate dikinase AMP/ATP-binding" evidence="16">
    <location>
        <begin position="57"/>
        <end position="295"/>
    </location>
</feature>
<reference evidence="18 19" key="1">
    <citation type="submission" date="2019-09" db="EMBL/GenBank/DDBJ databases">
        <title>In-depth cultivation of the pig gut microbiome towards novel bacterial diversity and tailored functional studies.</title>
        <authorList>
            <person name="Wylensek D."/>
            <person name="Hitch T.C.A."/>
            <person name="Clavel T."/>
        </authorList>
    </citation>
    <scope>NUCLEOTIDE SEQUENCE [LARGE SCALE GENOMIC DNA]</scope>
    <source>
        <strain evidence="18 19">WCA3-693-APC-4?</strain>
    </source>
</reference>
<dbReference type="NCBIfam" id="NF004531">
    <property type="entry name" value="PRK05878.1"/>
    <property type="match status" value="1"/>
</dbReference>
<evidence type="ECO:0000256" key="14">
    <source>
        <dbReference type="PIRSR" id="PIRSR000853-3"/>
    </source>
</evidence>
<feature type="binding site" evidence="13">
    <location>
        <position position="768"/>
    </location>
    <ligand>
        <name>substrate</name>
    </ligand>
</feature>
<evidence type="ECO:0000256" key="9">
    <source>
        <dbReference type="ARBA" id="ARBA00022840"/>
    </source>
</evidence>
<dbReference type="Proteomes" id="UP000469523">
    <property type="component" value="Unassembled WGS sequence"/>
</dbReference>
<dbReference type="RefSeq" id="WP_154438828.1">
    <property type="nucleotide sequence ID" value="NZ_VUNQ01000003.1"/>
</dbReference>
<dbReference type="Gene3D" id="1.10.189.10">
    <property type="entry name" value="Pyruvate Phosphate Dikinase, domain 2"/>
    <property type="match status" value="1"/>
</dbReference>
<name>A0A6N7XEB3_9FIRM</name>
<keyword evidence="6 14" id="KW-0479">Metal-binding</keyword>
<dbReference type="InterPro" id="IPR000121">
    <property type="entry name" value="PEP_util_C"/>
</dbReference>
<evidence type="ECO:0000259" key="17">
    <source>
        <dbReference type="Pfam" id="PF02896"/>
    </source>
</evidence>
<evidence type="ECO:0000256" key="3">
    <source>
        <dbReference type="ARBA" id="ARBA00011994"/>
    </source>
</evidence>
<keyword evidence="9" id="KW-0067">ATP-binding</keyword>
<evidence type="ECO:0000256" key="5">
    <source>
        <dbReference type="ARBA" id="ARBA00022679"/>
    </source>
</evidence>
<protein>
    <recommendedName>
        <fullName evidence="4 11">Pyruvate, phosphate dikinase</fullName>
        <ecNumber evidence="3 11">2.7.9.1</ecNumber>
    </recommendedName>
</protein>
<keyword evidence="7" id="KW-0547">Nucleotide-binding</keyword>
<evidence type="ECO:0000259" key="15">
    <source>
        <dbReference type="Pfam" id="PF00391"/>
    </source>
</evidence>
<keyword evidence="10 14" id="KW-0460">Magnesium</keyword>
<dbReference type="InterPro" id="IPR013815">
    <property type="entry name" value="ATP_grasp_subdomain_1"/>
</dbReference>
<dbReference type="Pfam" id="PF02896">
    <property type="entry name" value="PEP-utilizers_C"/>
    <property type="match status" value="1"/>
</dbReference>
<evidence type="ECO:0000259" key="16">
    <source>
        <dbReference type="Pfam" id="PF01326"/>
    </source>
</evidence>
<dbReference type="GO" id="GO:0046872">
    <property type="term" value="F:metal ion binding"/>
    <property type="evidence" value="ECO:0007669"/>
    <property type="project" value="UniProtKB-UniRule"/>
</dbReference>
<evidence type="ECO:0000313" key="18">
    <source>
        <dbReference type="EMBL" id="MSU00401.1"/>
    </source>
</evidence>
<dbReference type="Gene3D" id="3.20.20.60">
    <property type="entry name" value="Phosphoenolpyruvate-binding domains"/>
    <property type="match status" value="1"/>
</dbReference>
<dbReference type="EMBL" id="VUNQ01000003">
    <property type="protein sequence ID" value="MSU00401.1"/>
    <property type="molecule type" value="Genomic_DNA"/>
</dbReference>
<evidence type="ECO:0000256" key="1">
    <source>
        <dbReference type="ARBA" id="ARBA00001946"/>
    </source>
</evidence>
<dbReference type="PIRSF" id="PIRSF000853">
    <property type="entry name" value="PPDK"/>
    <property type="match status" value="1"/>
</dbReference>
<dbReference type="GO" id="GO:0016301">
    <property type="term" value="F:kinase activity"/>
    <property type="evidence" value="ECO:0007669"/>
    <property type="project" value="UniProtKB-UniRule"/>
</dbReference>
<feature type="binding site" evidence="14">
    <location>
        <position position="769"/>
    </location>
    <ligand>
        <name>Mg(2+)</name>
        <dbReference type="ChEBI" id="CHEBI:18420"/>
    </ligand>
</feature>
<dbReference type="PANTHER" id="PTHR22931:SF9">
    <property type="entry name" value="PYRUVATE, PHOSPHATE DIKINASE 1, CHLOROPLASTIC"/>
    <property type="match status" value="1"/>
</dbReference>
<feature type="binding site" evidence="13">
    <location>
        <position position="745"/>
    </location>
    <ligand>
        <name>substrate</name>
    </ligand>
</feature>
<dbReference type="Gene3D" id="3.30.1490.20">
    <property type="entry name" value="ATP-grasp fold, A domain"/>
    <property type="match status" value="1"/>
</dbReference>
<dbReference type="PANTHER" id="PTHR22931">
    <property type="entry name" value="PHOSPHOENOLPYRUVATE DIKINASE-RELATED"/>
    <property type="match status" value="1"/>
</dbReference>
<keyword evidence="8 18" id="KW-0418">Kinase</keyword>
<dbReference type="Pfam" id="PF00391">
    <property type="entry name" value="PEP-utilizers"/>
    <property type="match status" value="1"/>
</dbReference>
<dbReference type="InterPro" id="IPR036637">
    <property type="entry name" value="Phosphohistidine_dom_sf"/>
</dbReference>
<feature type="binding site" evidence="13">
    <location>
        <position position="561"/>
    </location>
    <ligand>
        <name>substrate</name>
    </ligand>
</feature>
<dbReference type="Gene3D" id="1.20.80.30">
    <property type="match status" value="1"/>
</dbReference>
<feature type="active site" description="Proton donor" evidence="12">
    <location>
        <position position="831"/>
    </location>
</feature>
<accession>A0A6N7XEB3</accession>
<feature type="active site" description="Tele-phosphohistidine intermediate" evidence="12">
    <location>
        <position position="455"/>
    </location>
</feature>
<keyword evidence="19" id="KW-1185">Reference proteome</keyword>
<evidence type="ECO:0000256" key="12">
    <source>
        <dbReference type="PIRSR" id="PIRSR000853-1"/>
    </source>
</evidence>
<comment type="catalytic activity">
    <reaction evidence="11">
        <text>pyruvate + phosphate + ATP = phosphoenolpyruvate + AMP + diphosphate + H(+)</text>
        <dbReference type="Rhea" id="RHEA:10756"/>
        <dbReference type="ChEBI" id="CHEBI:15361"/>
        <dbReference type="ChEBI" id="CHEBI:15378"/>
        <dbReference type="ChEBI" id="CHEBI:30616"/>
        <dbReference type="ChEBI" id="CHEBI:33019"/>
        <dbReference type="ChEBI" id="CHEBI:43474"/>
        <dbReference type="ChEBI" id="CHEBI:58702"/>
        <dbReference type="ChEBI" id="CHEBI:456215"/>
        <dbReference type="EC" id="2.7.9.1"/>
    </reaction>
</comment>
<dbReference type="EC" id="2.7.9.1" evidence="3 11"/>
<evidence type="ECO:0000256" key="6">
    <source>
        <dbReference type="ARBA" id="ARBA00022723"/>
    </source>
</evidence>
<sequence length="876" mass="97976">MENKYVYSFHEGKKEMKSLLGGKGANLAEMTNIGLPVPSGFTITTAACIRYYDENKILWNELLDEIHDQLMGLEKRIGKSFSDENNPLLVSVRSGSVFSMPGMMDTILNLGLNDISVKGLANSTGNERFAYDSYRRFIQMFSDVAMGIPKVRFESLLEEMKENKGIIEDTDLNAEDLKVLVEKYKEVYLNELNEEFPQDPIKQLELSIKAVFDSWNNPRAKVYRRLHNISDNLGTAVNVQSMVFGNMGDTSGTGVAFTRNPATGENHLFGEYLINAQGEDVVAGIRTPDEISHLKDIMPEVYDEFVKITHTLENHYKDMQDIEFTIENGKLYILQTRNGKRTAQAGIRVAVDLVHEGLINKEEAIMRVEPNQLNQLLHPTFAESTLKEAIIIAKGLAASPGATSGKIYFHADDVVEAKARGERAILVRQETSPEDIEGMVAAEGILTARGGMTSHAAVVARGMGKCCVAGCSDIRVSEETKIMRTKDQTFNEGDFISLDGSTGIVYKGDIEKVQPTLGGSFGEFMEWVDEVRVMGVRANADNPKDAAQALEFGAEGIGLCRTEHMFFEETRVMSVRKMILATTLEERKSALDELLPVQRQDFYELYEAMEGKPVTVRLLDPPLHEFLPVKDEDIKELAEAMNVSFDDLKDRVEGLAEFNPMLGHRGCRLAVTYPEIYRMQVRAIIEAAIDIKEKGHEDIYPEIMIPLIGHINELKYVKDEVLKEINLVFEERNNTVKYMIGTMLEVPRAAITADEIATEAEFFSFGTNDLTQMGFGFSRDDAGKFLNEYVEKGIFEKDPFQEIDRAGVGKLMEIAIEYGRKTNPNLKLGICGEHGGEPNSVEFCHQIGLHYVSCSPFRIPIAKLAAAQAEVNYPRS</sequence>
<comment type="cofactor">
    <cofactor evidence="1 11 14">
        <name>Mg(2+)</name>
        <dbReference type="ChEBI" id="CHEBI:18420"/>
    </cofactor>
</comment>
<gene>
    <name evidence="18" type="ORF">FYJ83_02835</name>
</gene>
<dbReference type="GO" id="GO:0050242">
    <property type="term" value="F:pyruvate, phosphate dikinase activity"/>
    <property type="evidence" value="ECO:0007669"/>
    <property type="project" value="UniProtKB-UniRule"/>
</dbReference>
<dbReference type="InterPro" id="IPR040442">
    <property type="entry name" value="Pyrv_kinase-like_dom_sf"/>
</dbReference>
<comment type="similarity">
    <text evidence="2 11">Belongs to the PEP-utilizing enzyme family.</text>
</comment>
<feature type="binding site" evidence="13">
    <location>
        <position position="769"/>
    </location>
    <ligand>
        <name>substrate</name>
    </ligand>
</feature>
<evidence type="ECO:0000256" key="7">
    <source>
        <dbReference type="ARBA" id="ARBA00022741"/>
    </source>
</evidence>
<organism evidence="18 19">
    <name type="scientific">Tissierella pigra</name>
    <dbReference type="NCBI Taxonomy" id="2607614"/>
    <lineage>
        <taxon>Bacteria</taxon>
        <taxon>Bacillati</taxon>
        <taxon>Bacillota</taxon>
        <taxon>Tissierellia</taxon>
        <taxon>Tissierellales</taxon>
        <taxon>Tissierellaceae</taxon>
        <taxon>Tissierella</taxon>
    </lineage>
</organism>
<dbReference type="InterPro" id="IPR018274">
    <property type="entry name" value="PEP_util_AS"/>
</dbReference>
<evidence type="ECO:0000256" key="4">
    <source>
        <dbReference type="ARBA" id="ARBA00020138"/>
    </source>
</evidence>
<keyword evidence="5 18" id="KW-0808">Transferase</keyword>
<dbReference type="InterPro" id="IPR008279">
    <property type="entry name" value="PEP-util_enz_mobile_dom"/>
</dbReference>
<feature type="domain" description="Pyruvate phosphate dikinase AMP/ATP-binding" evidence="16">
    <location>
        <begin position="303"/>
        <end position="345"/>
    </location>
</feature>
<feature type="binding site" evidence="13">
    <location>
        <position position="767"/>
    </location>
    <ligand>
        <name>substrate</name>
    </ligand>
</feature>
<feature type="domain" description="PEP-utilising enzyme C-terminal" evidence="17">
    <location>
        <begin position="520"/>
        <end position="870"/>
    </location>
</feature>
<feature type="binding site" evidence="13">
    <location>
        <position position="617"/>
    </location>
    <ligand>
        <name>substrate</name>
    </ligand>
</feature>
<evidence type="ECO:0000256" key="10">
    <source>
        <dbReference type="ARBA" id="ARBA00022842"/>
    </source>
</evidence>
<feature type="domain" description="PEP-utilising enzyme mobile" evidence="15">
    <location>
        <begin position="422"/>
        <end position="503"/>
    </location>
</feature>
<evidence type="ECO:0000256" key="8">
    <source>
        <dbReference type="ARBA" id="ARBA00022777"/>
    </source>
</evidence>
<dbReference type="Pfam" id="PF01326">
    <property type="entry name" value="PPDK_N"/>
    <property type="match status" value="2"/>
</dbReference>
<evidence type="ECO:0000256" key="11">
    <source>
        <dbReference type="PIRNR" id="PIRNR000853"/>
    </source>
</evidence>
<dbReference type="SUPFAM" id="SSF51621">
    <property type="entry name" value="Phosphoenolpyruvate/pyruvate domain"/>
    <property type="match status" value="1"/>
</dbReference>
<feature type="binding site" evidence="14">
    <location>
        <position position="745"/>
    </location>
    <ligand>
        <name>Mg(2+)</name>
        <dbReference type="ChEBI" id="CHEBI:18420"/>
    </ligand>
</feature>
<evidence type="ECO:0000256" key="2">
    <source>
        <dbReference type="ARBA" id="ARBA00007837"/>
    </source>
</evidence>
<dbReference type="SUPFAM" id="SSF52009">
    <property type="entry name" value="Phosphohistidine domain"/>
    <property type="match status" value="1"/>
</dbReference>
<dbReference type="Gene3D" id="3.30.470.20">
    <property type="entry name" value="ATP-grasp fold, B domain"/>
    <property type="match status" value="1"/>
</dbReference>
<evidence type="ECO:0000256" key="13">
    <source>
        <dbReference type="PIRSR" id="PIRSR000853-2"/>
    </source>
</evidence>
<dbReference type="Gene3D" id="3.50.30.10">
    <property type="entry name" value="Phosphohistidine domain"/>
    <property type="match status" value="1"/>
</dbReference>
<evidence type="ECO:0000313" key="19">
    <source>
        <dbReference type="Proteomes" id="UP000469523"/>
    </source>
</evidence>